<keyword evidence="4" id="KW-1185">Reference proteome</keyword>
<dbReference type="Proteomes" id="UP000078555">
    <property type="component" value="Unassembled WGS sequence"/>
</dbReference>
<evidence type="ECO:0000313" key="4">
    <source>
        <dbReference type="Proteomes" id="UP000078555"/>
    </source>
</evidence>
<reference evidence="3" key="2">
    <citation type="submission" date="2016-05" db="EMBL/GenBank/DDBJ databases">
        <authorList>
            <person name="Naeem Raeece"/>
        </authorList>
    </citation>
    <scope>NUCLEOTIDE SEQUENCE [LARGE SCALE GENOMIC DNA]</scope>
</reference>
<name>A0A1A8Z077_PLAOA</name>
<evidence type="ECO:0000313" key="1">
    <source>
        <dbReference type="EMBL" id="SBT37359.1"/>
    </source>
</evidence>
<dbReference type="EMBL" id="FLRD01000103">
    <property type="protein sequence ID" value="SBT37359.1"/>
    <property type="molecule type" value="Genomic_DNA"/>
</dbReference>
<proteinExistence type="predicted"/>
<evidence type="ECO:0000313" key="2">
    <source>
        <dbReference type="EMBL" id="SBT38054.1"/>
    </source>
</evidence>
<reference evidence="1" key="1">
    <citation type="submission" date="2016-05" db="EMBL/GenBank/DDBJ databases">
        <authorList>
            <person name="Lavstsen T."/>
            <person name="Jespersen J.S."/>
        </authorList>
    </citation>
    <scope>NUCLEOTIDE SEQUENCE [LARGE SCALE GENOMIC DNA]</scope>
</reference>
<sequence length="165" mass="19155">MSTGRSCLQLFSRGFNFSPVASTFLPWLQLFSRGFNFSPVASTFLPWLQLLYRGFNFSTVSSTSLPCLQHFPRAFNFSPLPSTSLPCFYLSFHAFFPFSLFPTNSPIQTVLTPFSRFKKFRLFSYALVFFQFKSKRHSVKERGSQYFPSSATWLCFGSQEWLAWM</sequence>
<gene>
    <name evidence="1" type="ORF">POVWA1_035700</name>
    <name evidence="2" type="ORF">POVWA2_034960</name>
</gene>
<organism evidence="1 4">
    <name type="scientific">Plasmodium ovale wallikeri</name>
    <dbReference type="NCBI Taxonomy" id="864142"/>
    <lineage>
        <taxon>Eukaryota</taxon>
        <taxon>Sar</taxon>
        <taxon>Alveolata</taxon>
        <taxon>Apicomplexa</taxon>
        <taxon>Aconoidasida</taxon>
        <taxon>Haemosporida</taxon>
        <taxon>Plasmodiidae</taxon>
        <taxon>Plasmodium</taxon>
        <taxon>Plasmodium (Plasmodium)</taxon>
    </lineage>
</organism>
<dbReference type="AlphaFoldDB" id="A0A1A8Z077"/>
<reference evidence="4" key="3">
    <citation type="submission" date="2016-05" db="EMBL/GenBank/DDBJ databases">
        <authorList>
            <person name="Naeem R."/>
        </authorList>
    </citation>
    <scope>NUCLEOTIDE SEQUENCE [LARGE SCALE GENOMIC DNA]</scope>
</reference>
<protein>
    <submittedName>
        <fullName evidence="1">Uncharacterized protein</fullName>
    </submittedName>
</protein>
<dbReference type="Proteomes" id="UP000078550">
    <property type="component" value="Unassembled WGS sequence"/>
</dbReference>
<evidence type="ECO:0000313" key="3">
    <source>
        <dbReference type="Proteomes" id="UP000078550"/>
    </source>
</evidence>
<accession>A0A1A8Z077</accession>
<dbReference type="EMBL" id="FLRE01000133">
    <property type="protein sequence ID" value="SBT38054.1"/>
    <property type="molecule type" value="Genomic_DNA"/>
</dbReference>